<reference evidence="1 2" key="2">
    <citation type="journal article" date="2014" name="Emerg. Microbes Infect.">
        <title>Potential impact on kidney infection: a whole-genome analysis of Leptospira santarosai serovar Shermani.</title>
        <authorList>
            <person name="Chou L.F."/>
            <person name="Chen T.W."/>
            <person name="Ko Y.C."/>
            <person name="Pan M.J."/>
            <person name="Tian Y.C."/>
            <person name="Chiu C.H."/>
            <person name="Tang P."/>
            <person name="Hung C.C."/>
            <person name="Yang C.W."/>
        </authorList>
    </citation>
    <scope>NUCLEOTIDE SEQUENCE</scope>
    <source>
        <strain evidence="1 2">LT 821</strain>
    </source>
</reference>
<dbReference type="Proteomes" id="UP000035800">
    <property type="component" value="Chromosome II"/>
</dbReference>
<organism evidence="1 2">
    <name type="scientific">Leptospira santarosai serovar Shermani str. LT 821</name>
    <dbReference type="NCBI Taxonomy" id="758847"/>
    <lineage>
        <taxon>Bacteria</taxon>
        <taxon>Pseudomonadati</taxon>
        <taxon>Spirochaetota</taxon>
        <taxon>Spirochaetia</taxon>
        <taxon>Leptospirales</taxon>
        <taxon>Leptospiraceae</taxon>
        <taxon>Leptospira</taxon>
    </lineage>
</organism>
<dbReference type="KEGG" id="lst:LSS_07274"/>
<dbReference type="AlphaFoldDB" id="K8Y185"/>
<dbReference type="PATRIC" id="fig|758847.3.peg.1528"/>
<evidence type="ECO:0000313" key="2">
    <source>
        <dbReference type="Proteomes" id="UP000035800"/>
    </source>
</evidence>
<dbReference type="EMBL" id="CP006695">
    <property type="protein sequence ID" value="EKT87393.1"/>
    <property type="molecule type" value="Genomic_DNA"/>
</dbReference>
<dbReference type="STRING" id="758847.LSS_07274"/>
<evidence type="ECO:0000313" key="1">
    <source>
        <dbReference type="EMBL" id="EKT87393.1"/>
    </source>
</evidence>
<protein>
    <submittedName>
        <fullName evidence="1">Uncharacterized protein</fullName>
    </submittedName>
</protein>
<reference evidence="1 2" key="1">
    <citation type="journal article" date="2012" name="Gene">
        <title>Sequence of Leptospira santarosai serovar Shermani genome and prediction of virulence-associated genes.</title>
        <authorList>
            <person name="Chou L.F."/>
            <person name="Chen Y.T."/>
            <person name="Lu C.W."/>
            <person name="Ko Y.C."/>
            <person name="Tang C.Y."/>
            <person name="Pan M.J."/>
            <person name="Tian Y.C."/>
            <person name="Chiu C.H."/>
            <person name="Hung C.C."/>
            <person name="Yang C.W."/>
        </authorList>
    </citation>
    <scope>NUCLEOTIDE SEQUENCE [LARGE SCALE GENOMIC DNA]</scope>
    <source>
        <strain evidence="1">LT 821</strain>
    </source>
</reference>
<name>K8Y185_9LEPT</name>
<sequence>MWELPQKNSSITDICKENAGKQKSLKVPKEFLGKNVGTPTI</sequence>
<accession>K8Y185</accession>
<gene>
    <name evidence="1" type="ORF">LSS_07274</name>
</gene>
<proteinExistence type="predicted"/>